<reference evidence="1 2" key="1">
    <citation type="submission" date="2020-01" db="EMBL/GenBank/DDBJ databases">
        <title>Herbidospora sp. NEAU-GS84 nov., a novel actinomycete isolated from soil.</title>
        <authorList>
            <person name="Han L."/>
        </authorList>
    </citation>
    <scope>NUCLEOTIDE SEQUENCE [LARGE SCALE GENOMIC DNA]</scope>
    <source>
        <strain evidence="1 2">NEAU-GS84</strain>
    </source>
</reference>
<protein>
    <submittedName>
        <fullName evidence="1">Nucleotidyl transferase AbiEii/AbiGii toxin family protein</fullName>
    </submittedName>
</protein>
<comment type="caution">
    <text evidence="1">The sequence shown here is derived from an EMBL/GenBank/DDBJ whole genome shotgun (WGS) entry which is preliminary data.</text>
</comment>
<dbReference type="GO" id="GO:0016740">
    <property type="term" value="F:transferase activity"/>
    <property type="evidence" value="ECO:0007669"/>
    <property type="project" value="UniProtKB-KW"/>
</dbReference>
<dbReference type="Pfam" id="PF08843">
    <property type="entry name" value="AbiEii"/>
    <property type="match status" value="1"/>
</dbReference>
<dbReference type="AlphaFoldDB" id="A0A7C9J1Z1"/>
<name>A0A7C9J1Z1_9ACTN</name>
<accession>A0A7C9J1Z1</accession>
<evidence type="ECO:0000313" key="1">
    <source>
        <dbReference type="EMBL" id="NAS22282.1"/>
    </source>
</evidence>
<sequence>MDLGDFFGFVPTGYVEHADQIGGAKQSFDVNLGTRRIDSVAVDFVTGRHPTSVPEVVPLSAGIVLPWPVDWPQARLYPLADHVADKICAMYELHRGIASSRWRDLADLLLISQRERLNGRAVRIALDSEILRRTGLGLDLRVPEKFRVPGPSWERGYESVAGDVSGLRGCRSLAEAGAAADAFITPILSRPDPGEWDPVASMWSAQVVQR</sequence>
<keyword evidence="2" id="KW-1185">Reference proteome</keyword>
<gene>
    <name evidence="1" type="ORF">GT755_11375</name>
</gene>
<proteinExistence type="predicted"/>
<dbReference type="InterPro" id="IPR014942">
    <property type="entry name" value="AbiEii"/>
</dbReference>
<keyword evidence="1" id="KW-0808">Transferase</keyword>
<evidence type="ECO:0000313" key="2">
    <source>
        <dbReference type="Proteomes" id="UP000479526"/>
    </source>
</evidence>
<dbReference type="EMBL" id="WXEW01000003">
    <property type="protein sequence ID" value="NAS22282.1"/>
    <property type="molecule type" value="Genomic_DNA"/>
</dbReference>
<organism evidence="1 2">
    <name type="scientific">Herbidospora solisilvae</name>
    <dbReference type="NCBI Taxonomy" id="2696284"/>
    <lineage>
        <taxon>Bacteria</taxon>
        <taxon>Bacillati</taxon>
        <taxon>Actinomycetota</taxon>
        <taxon>Actinomycetes</taxon>
        <taxon>Streptosporangiales</taxon>
        <taxon>Streptosporangiaceae</taxon>
        <taxon>Herbidospora</taxon>
    </lineage>
</organism>
<dbReference type="Proteomes" id="UP000479526">
    <property type="component" value="Unassembled WGS sequence"/>
</dbReference>